<protein>
    <submittedName>
        <fullName evidence="1">Putative lipoprotein</fullName>
    </submittedName>
</protein>
<reference evidence="1 2" key="2">
    <citation type="journal article" date="2011" name="ISME J.">
        <title>RNA-seq reveals cooperative metabolic interactions between two termite-gut spirochete species in co-culture.</title>
        <authorList>
            <person name="Rosenthal A.Z."/>
            <person name="Matson E.G."/>
            <person name="Eldar A."/>
            <person name="Leadbetter J.R."/>
        </authorList>
    </citation>
    <scope>NUCLEOTIDE SEQUENCE [LARGE SCALE GENOMIC DNA]</scope>
    <source>
        <strain evidence="2">ATCC BAA-888 / DSM 13862 / ZAS-9</strain>
    </source>
</reference>
<gene>
    <name evidence="1" type="ordered locus">TREAZ_0571</name>
</gene>
<dbReference type="eggNOG" id="ENOG5032INT">
    <property type="taxonomic scope" value="Bacteria"/>
</dbReference>
<accession>F5YBK6</accession>
<dbReference type="InParanoid" id="F5YBK6"/>
<dbReference type="KEGG" id="taz:TREAZ_0571"/>
<dbReference type="STRING" id="545695.TREAZ_0571"/>
<evidence type="ECO:0000313" key="2">
    <source>
        <dbReference type="Proteomes" id="UP000009222"/>
    </source>
</evidence>
<name>F5YBK6_LEAAZ</name>
<evidence type="ECO:0000313" key="1">
    <source>
        <dbReference type="EMBL" id="AEF80424.1"/>
    </source>
</evidence>
<dbReference type="Proteomes" id="UP000009222">
    <property type="component" value="Chromosome"/>
</dbReference>
<organism evidence="1 2">
    <name type="scientific">Leadbettera azotonutricia (strain ATCC BAA-888 / DSM 13862 / ZAS-9)</name>
    <name type="common">Treponema azotonutricium</name>
    <dbReference type="NCBI Taxonomy" id="545695"/>
    <lineage>
        <taxon>Bacteria</taxon>
        <taxon>Pseudomonadati</taxon>
        <taxon>Spirochaetota</taxon>
        <taxon>Spirochaetia</taxon>
        <taxon>Spirochaetales</taxon>
        <taxon>Breznakiellaceae</taxon>
        <taxon>Leadbettera</taxon>
    </lineage>
</organism>
<dbReference type="PROSITE" id="PS51257">
    <property type="entry name" value="PROKAR_LIPOPROTEIN"/>
    <property type="match status" value="1"/>
</dbReference>
<keyword evidence="2" id="KW-1185">Reference proteome</keyword>
<proteinExistence type="predicted"/>
<dbReference type="AlphaFoldDB" id="F5YBK6"/>
<keyword evidence="1" id="KW-0449">Lipoprotein</keyword>
<dbReference type="EMBL" id="CP001841">
    <property type="protein sequence ID" value="AEF80424.1"/>
    <property type="molecule type" value="Genomic_DNA"/>
</dbReference>
<sequence>MSRLKVLSYKSLLIILICMAGAGISCSRTEPKIAFGFIEMVYYPGAEKPEERFSFFVIPEDDDGIENLGELYLHHDRDGLRWLIKSEEWVKVEEEGRTWIGSRNIAMSGDESLPRGQYRAVLINKGGEKTERNFTFDAPVDPRYPFPLLVIGEGKYRIDSQYPVNRLICYDQQGNVLQTVIVVNNSGNVSDLNVSANARSAALWAEDPEYRTSALTEAAAIR</sequence>
<dbReference type="HOGENOM" id="CLU_1244881_0_0_12"/>
<reference evidence="2" key="1">
    <citation type="submission" date="2009-12" db="EMBL/GenBank/DDBJ databases">
        <title>Complete sequence of Treponema azotonutricium strain ZAS-9.</title>
        <authorList>
            <person name="Tetu S.G."/>
            <person name="Matson E."/>
            <person name="Ren Q."/>
            <person name="Seshadri R."/>
            <person name="Elbourne L."/>
            <person name="Hassan K.A."/>
            <person name="Durkin A."/>
            <person name="Radune D."/>
            <person name="Mohamoud Y."/>
            <person name="Shay R."/>
            <person name="Jin S."/>
            <person name="Zhang X."/>
            <person name="Lucey K."/>
            <person name="Ballor N.R."/>
            <person name="Ottesen E."/>
            <person name="Rosenthal R."/>
            <person name="Allen A."/>
            <person name="Leadbetter J.R."/>
            <person name="Paulsen I.T."/>
        </authorList>
    </citation>
    <scope>NUCLEOTIDE SEQUENCE [LARGE SCALE GENOMIC DNA]</scope>
    <source>
        <strain evidence="2">ATCC BAA-888 / DSM 13862 / ZAS-9</strain>
    </source>
</reference>